<name>A0A2T0SQ19_9BACT</name>
<protein>
    <submittedName>
        <fullName evidence="12">Sodium/proton antiporter (CPA1 family)</fullName>
    </submittedName>
</protein>
<keyword evidence="4 10" id="KW-0812">Transmembrane</keyword>
<evidence type="ECO:0000256" key="6">
    <source>
        <dbReference type="ARBA" id="ARBA00023053"/>
    </source>
</evidence>
<dbReference type="RefSeq" id="WP_106139020.1">
    <property type="nucleotide sequence ID" value="NZ_PVTE01000014.1"/>
</dbReference>
<dbReference type="Proteomes" id="UP000238375">
    <property type="component" value="Unassembled WGS sequence"/>
</dbReference>
<dbReference type="NCBIfam" id="TIGR00831">
    <property type="entry name" value="a_cpa1"/>
    <property type="match status" value="1"/>
</dbReference>
<comment type="subcellular location">
    <subcellularLocation>
        <location evidence="1 10">Cell membrane</location>
        <topology evidence="1 10">Multi-pass membrane protein</topology>
    </subcellularLocation>
</comment>
<feature type="transmembrane region" description="Helical" evidence="10">
    <location>
        <begin position="6"/>
        <end position="23"/>
    </location>
</feature>
<comment type="caution">
    <text evidence="12">The sequence shown here is derived from an EMBL/GenBank/DDBJ whole genome shotgun (WGS) entry which is preliminary data.</text>
</comment>
<dbReference type="EMBL" id="PVTE01000014">
    <property type="protein sequence ID" value="PRY35509.1"/>
    <property type="molecule type" value="Genomic_DNA"/>
</dbReference>
<keyword evidence="2 10" id="KW-0813">Transport</keyword>
<evidence type="ECO:0000256" key="8">
    <source>
        <dbReference type="ARBA" id="ARBA00023136"/>
    </source>
</evidence>
<dbReference type="InterPro" id="IPR006153">
    <property type="entry name" value="Cation/H_exchanger_TM"/>
</dbReference>
<evidence type="ECO:0000256" key="4">
    <source>
        <dbReference type="ARBA" id="ARBA00022692"/>
    </source>
</evidence>
<keyword evidence="6 10" id="KW-0915">Sodium</keyword>
<accession>A0A2T0SQ19</accession>
<dbReference type="GO" id="GO:0015385">
    <property type="term" value="F:sodium:proton antiporter activity"/>
    <property type="evidence" value="ECO:0007669"/>
    <property type="project" value="InterPro"/>
</dbReference>
<reference evidence="12 13" key="1">
    <citation type="submission" date="2018-03" db="EMBL/GenBank/DDBJ databases">
        <title>Genomic Encyclopedia of Archaeal and Bacterial Type Strains, Phase II (KMG-II): from individual species to whole genera.</title>
        <authorList>
            <person name="Goeker M."/>
        </authorList>
    </citation>
    <scope>NUCLEOTIDE SEQUENCE [LARGE SCALE GENOMIC DNA]</scope>
    <source>
        <strain evidence="12 13">DSM 28354</strain>
    </source>
</reference>
<feature type="transmembrane region" description="Helical" evidence="10">
    <location>
        <begin position="304"/>
        <end position="325"/>
    </location>
</feature>
<comment type="caution">
    <text evidence="10">Lacks conserved residue(s) required for the propagation of feature annotation.</text>
</comment>
<keyword evidence="10" id="KW-0050">Antiport</keyword>
<evidence type="ECO:0000256" key="7">
    <source>
        <dbReference type="ARBA" id="ARBA00023065"/>
    </source>
</evidence>
<keyword evidence="13" id="KW-1185">Reference proteome</keyword>
<keyword evidence="9 10" id="KW-0739">Sodium transport</keyword>
<feature type="transmembrane region" description="Helical" evidence="10">
    <location>
        <begin position="114"/>
        <end position="135"/>
    </location>
</feature>
<keyword evidence="3 10" id="KW-1003">Cell membrane</keyword>
<comment type="similarity">
    <text evidence="10">Belongs to the monovalent cation:proton antiporter 1 (CPA1) transporter (TC 2.A.36) family.</text>
</comment>
<comment type="function">
    <text evidence="10">Na(+)/H(+) antiporter that extrudes sodium in exchange for external protons.</text>
</comment>
<dbReference type="PANTHER" id="PTHR10110:SF86">
    <property type="entry name" value="SODIUM_HYDROGEN EXCHANGER 7"/>
    <property type="match status" value="1"/>
</dbReference>
<sequence length="540" mass="59816">MLEGYLILALSLSLLIIVLIMLSTRIGISAPILLVIAGLCISLLPGLPVIRLRHELLFIVLLPPLLYRAAWNTCWHECWANRRPILLHGFGLVFTTTAFVGVLAHLLIPNFPLALGFMLGSLVAPPDALAATAIFQKLKLPPRIVTVLEGESLVNDAASLMLFRFTVTAILSGTFSALDFGQAIVVTSVFGILIGLAVASLVSLMHRLMPTTPSIDTLVSLMTPYLMYLAAEHVGASGVLAVVSGGFVLSYHSQRILTSASRLQMLGVWETLMFLLNGLVFILIGLQLPLLVSHLSRAGISLPVAIGFGLLISLAVIVVRMLWMFPATCLPRLLSRRLRDQSPYPGWRVVVLLGWCGMRGIVTLASALTIPMLLPDQSPFPFRTLIMFIAFTVIIVTLVVQGLPLPWLINWLNIAPAEPDTSRDAEVELNTRLAKTALAHILGHYRHESVTLVPFVHQRRKYERLTHTGGYLVESTPDSDTPTASTLRRYQEMKIEMIRVRRQELARLRSQNAYSDELLRRKEFELDLEQITIRRPTSEV</sequence>
<dbReference type="AlphaFoldDB" id="A0A2T0SQ19"/>
<keyword evidence="7 10" id="KW-0406">Ion transport</keyword>
<feature type="transmembrane region" description="Helical" evidence="10">
    <location>
        <begin position="380"/>
        <end position="400"/>
    </location>
</feature>
<dbReference type="Pfam" id="PF00999">
    <property type="entry name" value="Na_H_Exchanger"/>
    <property type="match status" value="1"/>
</dbReference>
<evidence type="ECO:0000256" key="2">
    <source>
        <dbReference type="ARBA" id="ARBA00022448"/>
    </source>
</evidence>
<dbReference type="InterPro" id="IPR018422">
    <property type="entry name" value="Cation/H_exchanger_CPA1"/>
</dbReference>
<dbReference type="GO" id="GO:0015386">
    <property type="term" value="F:potassium:proton antiporter activity"/>
    <property type="evidence" value="ECO:0007669"/>
    <property type="project" value="TreeGrafter"/>
</dbReference>
<dbReference type="GO" id="GO:0005886">
    <property type="term" value="C:plasma membrane"/>
    <property type="evidence" value="ECO:0007669"/>
    <property type="project" value="UniProtKB-SubCell"/>
</dbReference>
<dbReference type="GO" id="GO:0098719">
    <property type="term" value="P:sodium ion import across plasma membrane"/>
    <property type="evidence" value="ECO:0007669"/>
    <property type="project" value="TreeGrafter"/>
</dbReference>
<dbReference type="Gene3D" id="6.10.140.1330">
    <property type="match status" value="1"/>
</dbReference>
<proteinExistence type="inferred from homology"/>
<evidence type="ECO:0000256" key="9">
    <source>
        <dbReference type="ARBA" id="ARBA00023201"/>
    </source>
</evidence>
<evidence type="ECO:0000256" key="5">
    <source>
        <dbReference type="ARBA" id="ARBA00022989"/>
    </source>
</evidence>
<evidence type="ECO:0000256" key="10">
    <source>
        <dbReference type="RuleBase" id="RU366002"/>
    </source>
</evidence>
<evidence type="ECO:0000313" key="13">
    <source>
        <dbReference type="Proteomes" id="UP000238375"/>
    </source>
</evidence>
<gene>
    <name evidence="12" type="ORF">CLV58_11494</name>
</gene>
<feature type="transmembrane region" description="Helical" evidence="10">
    <location>
        <begin position="346"/>
        <end position="374"/>
    </location>
</feature>
<feature type="transmembrane region" description="Helical" evidence="10">
    <location>
        <begin position="86"/>
        <end position="108"/>
    </location>
</feature>
<dbReference type="GO" id="GO:0051453">
    <property type="term" value="P:regulation of intracellular pH"/>
    <property type="evidence" value="ECO:0007669"/>
    <property type="project" value="TreeGrafter"/>
</dbReference>
<evidence type="ECO:0000259" key="11">
    <source>
        <dbReference type="Pfam" id="PF00999"/>
    </source>
</evidence>
<keyword evidence="8 10" id="KW-0472">Membrane</keyword>
<feature type="domain" description="Cation/H+ exchanger transmembrane" evidence="11">
    <location>
        <begin position="15"/>
        <end position="411"/>
    </location>
</feature>
<feature type="transmembrane region" description="Helical" evidence="10">
    <location>
        <begin position="225"/>
        <end position="251"/>
    </location>
</feature>
<keyword evidence="5 10" id="KW-1133">Transmembrane helix</keyword>
<evidence type="ECO:0000256" key="1">
    <source>
        <dbReference type="ARBA" id="ARBA00004651"/>
    </source>
</evidence>
<dbReference type="OrthoDB" id="9809206at2"/>
<feature type="transmembrane region" description="Helical" evidence="10">
    <location>
        <begin position="30"/>
        <end position="50"/>
    </location>
</feature>
<evidence type="ECO:0000256" key="3">
    <source>
        <dbReference type="ARBA" id="ARBA00022475"/>
    </source>
</evidence>
<dbReference type="InterPro" id="IPR004705">
    <property type="entry name" value="Cation/H_exchanger_CPA1_bac"/>
</dbReference>
<organism evidence="12 13">
    <name type="scientific">Spirosoma oryzae</name>
    <dbReference type="NCBI Taxonomy" id="1469603"/>
    <lineage>
        <taxon>Bacteria</taxon>
        <taxon>Pseudomonadati</taxon>
        <taxon>Bacteroidota</taxon>
        <taxon>Cytophagia</taxon>
        <taxon>Cytophagales</taxon>
        <taxon>Cytophagaceae</taxon>
        <taxon>Spirosoma</taxon>
    </lineage>
</organism>
<feature type="transmembrane region" description="Helical" evidence="10">
    <location>
        <begin position="183"/>
        <end position="205"/>
    </location>
</feature>
<dbReference type="PANTHER" id="PTHR10110">
    <property type="entry name" value="SODIUM/HYDROGEN EXCHANGER"/>
    <property type="match status" value="1"/>
</dbReference>
<evidence type="ECO:0000313" key="12">
    <source>
        <dbReference type="EMBL" id="PRY35509.1"/>
    </source>
</evidence>
<feature type="transmembrane region" description="Helical" evidence="10">
    <location>
        <begin position="272"/>
        <end position="292"/>
    </location>
</feature>